<feature type="transmembrane region" description="Helical" evidence="1">
    <location>
        <begin position="88"/>
        <end position="107"/>
    </location>
</feature>
<keyword evidence="1" id="KW-0472">Membrane</keyword>
<feature type="transmembrane region" description="Helical" evidence="1">
    <location>
        <begin position="48"/>
        <end position="68"/>
    </location>
</feature>
<keyword evidence="1" id="KW-1133">Transmembrane helix</keyword>
<reference evidence="3" key="1">
    <citation type="journal article" date="2019" name="Int. J. Syst. Evol. Microbiol.">
        <title>The Global Catalogue of Microorganisms (GCM) 10K type strain sequencing project: providing services to taxonomists for standard genome sequencing and annotation.</title>
        <authorList>
            <consortium name="The Broad Institute Genomics Platform"/>
            <consortium name="The Broad Institute Genome Sequencing Center for Infectious Disease"/>
            <person name="Wu L."/>
            <person name="Ma J."/>
        </authorList>
    </citation>
    <scope>NUCLEOTIDE SEQUENCE [LARGE SCALE GENOMIC DNA]</scope>
    <source>
        <strain evidence="3">XZYJT-10</strain>
    </source>
</reference>
<comment type="caution">
    <text evidence="2">The sequence shown here is derived from an EMBL/GenBank/DDBJ whole genome shotgun (WGS) entry which is preliminary data.</text>
</comment>
<evidence type="ECO:0000313" key="3">
    <source>
        <dbReference type="Proteomes" id="UP001596548"/>
    </source>
</evidence>
<keyword evidence="3" id="KW-1185">Reference proteome</keyword>
<accession>A0ABW2HQZ6</accession>
<dbReference type="RefSeq" id="WP_378967439.1">
    <property type="nucleotide sequence ID" value="NZ_JBHTBJ010000007.1"/>
</dbReference>
<evidence type="ECO:0000256" key="1">
    <source>
        <dbReference type="SAM" id="Phobius"/>
    </source>
</evidence>
<dbReference type="Proteomes" id="UP001596548">
    <property type="component" value="Unassembled WGS sequence"/>
</dbReference>
<gene>
    <name evidence="2" type="ORF">ACFQS1_13065</name>
</gene>
<sequence length="189" mass="18688">MTAGIQRHPATRGPWSPAARIALAAAGVVSAALILLDQGATARLPEVLAAAALIYAGTAAAGSARAAWPLFAVTCVVIGISRFAGGDPVATLVLLVPGAAALVWAALRGGRTGLVLQGAGLAFFALIALAGLPGAGWGAGIVAAGLLLHAAWDLAHLRLGRVVPPSYALFCLVLDLALGVAVLVALARS</sequence>
<keyword evidence="1" id="KW-0812">Transmembrane</keyword>
<name>A0ABW2HQZ6_9ACTN</name>
<evidence type="ECO:0000313" key="2">
    <source>
        <dbReference type="EMBL" id="MFC7274920.1"/>
    </source>
</evidence>
<feature type="transmembrane region" description="Helical" evidence="1">
    <location>
        <begin position="114"/>
        <end position="131"/>
    </location>
</feature>
<dbReference type="EMBL" id="JBHTBJ010000007">
    <property type="protein sequence ID" value="MFC7274920.1"/>
    <property type="molecule type" value="Genomic_DNA"/>
</dbReference>
<protein>
    <recommendedName>
        <fullName evidence="4">YhhN-like protein</fullName>
    </recommendedName>
</protein>
<evidence type="ECO:0008006" key="4">
    <source>
        <dbReference type="Google" id="ProtNLM"/>
    </source>
</evidence>
<proteinExistence type="predicted"/>
<feature type="transmembrane region" description="Helical" evidence="1">
    <location>
        <begin position="18"/>
        <end position="36"/>
    </location>
</feature>
<organism evidence="2 3">
    <name type="scientific">Paractinoplanes rhizophilus</name>
    <dbReference type="NCBI Taxonomy" id="1416877"/>
    <lineage>
        <taxon>Bacteria</taxon>
        <taxon>Bacillati</taxon>
        <taxon>Actinomycetota</taxon>
        <taxon>Actinomycetes</taxon>
        <taxon>Micromonosporales</taxon>
        <taxon>Micromonosporaceae</taxon>
        <taxon>Paractinoplanes</taxon>
    </lineage>
</organism>
<feature type="transmembrane region" description="Helical" evidence="1">
    <location>
        <begin position="167"/>
        <end position="187"/>
    </location>
</feature>